<dbReference type="InterPro" id="IPR006684">
    <property type="entry name" value="YbgC/YbaW"/>
</dbReference>
<evidence type="ECO:0000313" key="3">
    <source>
        <dbReference type="EMBL" id="SVD84182.1"/>
    </source>
</evidence>
<dbReference type="Pfam" id="PF13279">
    <property type="entry name" value="4HBT_2"/>
    <property type="match status" value="1"/>
</dbReference>
<accession>A0A382YLM6</accession>
<dbReference type="AlphaFoldDB" id="A0A382YLM6"/>
<dbReference type="PANTHER" id="PTHR31793">
    <property type="entry name" value="4-HYDROXYBENZOYL-COA THIOESTERASE FAMILY MEMBER"/>
    <property type="match status" value="1"/>
</dbReference>
<protein>
    <submittedName>
        <fullName evidence="3">Uncharacterized protein</fullName>
    </submittedName>
</protein>
<dbReference type="NCBIfam" id="TIGR00051">
    <property type="entry name" value="YbgC/FadM family acyl-CoA thioesterase"/>
    <property type="match status" value="1"/>
</dbReference>
<comment type="similarity">
    <text evidence="1">Belongs to the 4-hydroxybenzoyl-CoA thioesterase family.</text>
</comment>
<name>A0A382YLM6_9ZZZZ</name>
<evidence type="ECO:0000256" key="2">
    <source>
        <dbReference type="ARBA" id="ARBA00022801"/>
    </source>
</evidence>
<dbReference type="PIRSF" id="PIRSF003230">
    <property type="entry name" value="YbgC"/>
    <property type="match status" value="1"/>
</dbReference>
<dbReference type="InterPro" id="IPR050563">
    <property type="entry name" value="4-hydroxybenzoyl-CoA_TE"/>
</dbReference>
<dbReference type="PANTHER" id="PTHR31793:SF27">
    <property type="entry name" value="NOVEL THIOESTERASE SUPERFAMILY DOMAIN AND SAPOSIN A-TYPE DOMAIN CONTAINING PROTEIN (0610012H03RIK)"/>
    <property type="match status" value="1"/>
</dbReference>
<reference evidence="3" key="1">
    <citation type="submission" date="2018-05" db="EMBL/GenBank/DDBJ databases">
        <authorList>
            <person name="Lanie J.A."/>
            <person name="Ng W.-L."/>
            <person name="Kazmierczak K.M."/>
            <person name="Andrzejewski T.M."/>
            <person name="Davidsen T.M."/>
            <person name="Wayne K.J."/>
            <person name="Tettelin H."/>
            <person name="Glass J.I."/>
            <person name="Rusch D."/>
            <person name="Podicherti R."/>
            <person name="Tsui H.-C.T."/>
            <person name="Winkler M.E."/>
        </authorList>
    </citation>
    <scope>NUCLEOTIDE SEQUENCE</scope>
</reference>
<feature type="non-terminal residue" evidence="3">
    <location>
        <position position="1"/>
    </location>
</feature>
<evidence type="ECO:0000256" key="1">
    <source>
        <dbReference type="ARBA" id="ARBA00005953"/>
    </source>
</evidence>
<feature type="non-terminal residue" evidence="3">
    <location>
        <position position="100"/>
    </location>
</feature>
<dbReference type="Gene3D" id="3.10.129.10">
    <property type="entry name" value="Hotdog Thioesterase"/>
    <property type="match status" value="1"/>
</dbReference>
<dbReference type="InterPro" id="IPR008272">
    <property type="entry name" value="HB-CoA_thioesterase_AS"/>
</dbReference>
<dbReference type="PROSITE" id="PS01328">
    <property type="entry name" value="4HBCOA_THIOESTERASE"/>
    <property type="match status" value="1"/>
</dbReference>
<keyword evidence="2" id="KW-0378">Hydrolase</keyword>
<proteinExistence type="inferred from homology"/>
<gene>
    <name evidence="3" type="ORF">METZ01_LOCUS437036</name>
</gene>
<dbReference type="GO" id="GO:0047617">
    <property type="term" value="F:fatty acyl-CoA hydrolase activity"/>
    <property type="evidence" value="ECO:0007669"/>
    <property type="project" value="TreeGrafter"/>
</dbReference>
<dbReference type="CDD" id="cd00586">
    <property type="entry name" value="4HBT"/>
    <property type="match status" value="1"/>
</dbReference>
<organism evidence="3">
    <name type="scientific">marine metagenome</name>
    <dbReference type="NCBI Taxonomy" id="408172"/>
    <lineage>
        <taxon>unclassified sequences</taxon>
        <taxon>metagenomes</taxon>
        <taxon>ecological metagenomes</taxon>
    </lineage>
</organism>
<dbReference type="InterPro" id="IPR029069">
    <property type="entry name" value="HotDog_dom_sf"/>
</dbReference>
<dbReference type="EMBL" id="UINC01176853">
    <property type="protein sequence ID" value="SVD84182.1"/>
    <property type="molecule type" value="Genomic_DNA"/>
</dbReference>
<dbReference type="SUPFAM" id="SSF54637">
    <property type="entry name" value="Thioesterase/thiol ester dehydrase-isomerase"/>
    <property type="match status" value="1"/>
</dbReference>
<sequence length="100" mass="11615">VRSATSIVRVRYAETDKMGVVYHANYLVWFEIGRTDLLRTIGWTYRQMESAGISLPVIEAHCEYRKPARYDDELEVTTRGELLSPTRVGFNYELRWLNGG</sequence>